<reference evidence="2" key="1">
    <citation type="submission" date="2025-08" db="UniProtKB">
        <authorList>
            <consortium name="RefSeq"/>
        </authorList>
    </citation>
    <scope>IDENTIFICATION</scope>
</reference>
<dbReference type="RefSeq" id="XP_005365344.1">
    <property type="nucleotide sequence ID" value="XM_005365287.2"/>
</dbReference>
<dbReference type="Proteomes" id="UP000694915">
    <property type="component" value="Unplaced"/>
</dbReference>
<gene>
    <name evidence="2" type="primary">Tex52</name>
</gene>
<accession>A0ABM0LG05</accession>
<dbReference type="Pfam" id="PF15046">
    <property type="entry name" value="DUF4532"/>
    <property type="match status" value="1"/>
</dbReference>
<sequence length="327" mass="37943">MVPERAFPQSLPSWLWLRGRMASSRGRSLQTPGMDDVPHVREPFLQMVHARESFSTDQTWTQREFLLPREARDLPGFTQQPYHKLALKQPPYTEMKSKVHHQARYPWKDETKHTWGFHTWLDVGRLPATFPTRPDIPYDSNVWRWLTHSNGHRLPAAQPAIPPPSWMGPHSFLTFISATPIFMDVNRKNQVIVRTVRELKEVEKLKLRSELRAPPLDAHGNILPPPNFKKSQFISDGGRLEPWGLQILPNPLPNNFTKNWPCPNPQPHYQEKALKLARLPCVPLSEDLVRDYQTLIKNRVAMPLYYLSKARPANTSARKRKESPGYV</sequence>
<protein>
    <submittedName>
        <fullName evidence="2">Testis-expressed protein 52 isoform X1</fullName>
    </submittedName>
</protein>
<dbReference type="InterPro" id="IPR029206">
    <property type="entry name" value="DUF4532"/>
</dbReference>
<organism evidence="1 2">
    <name type="scientific">Microtus ochrogaster</name>
    <name type="common">Prairie vole</name>
    <dbReference type="NCBI Taxonomy" id="79684"/>
    <lineage>
        <taxon>Eukaryota</taxon>
        <taxon>Metazoa</taxon>
        <taxon>Chordata</taxon>
        <taxon>Craniata</taxon>
        <taxon>Vertebrata</taxon>
        <taxon>Euteleostomi</taxon>
        <taxon>Mammalia</taxon>
        <taxon>Eutheria</taxon>
        <taxon>Euarchontoglires</taxon>
        <taxon>Glires</taxon>
        <taxon>Rodentia</taxon>
        <taxon>Myomorpha</taxon>
        <taxon>Muroidea</taxon>
        <taxon>Cricetidae</taxon>
        <taxon>Arvicolinae</taxon>
        <taxon>Microtus</taxon>
    </lineage>
</organism>
<keyword evidence="1" id="KW-1185">Reference proteome</keyword>
<dbReference type="PANTHER" id="PTHR35156">
    <property type="entry name" value="TESTIS-EXPRESSED PROTEIN 52"/>
    <property type="match status" value="1"/>
</dbReference>
<dbReference type="GeneID" id="101984609"/>
<evidence type="ECO:0000313" key="1">
    <source>
        <dbReference type="Proteomes" id="UP000694915"/>
    </source>
</evidence>
<proteinExistence type="predicted"/>
<dbReference type="PANTHER" id="PTHR35156:SF1">
    <property type="entry name" value="TESTIS-EXPRESSED PROTEIN 52"/>
    <property type="match status" value="1"/>
</dbReference>
<evidence type="ECO:0000313" key="2">
    <source>
        <dbReference type="RefSeq" id="XP_005365344.1"/>
    </source>
</evidence>
<name>A0ABM0LG05_MICOH</name>